<accession>A0A2L0II99</accession>
<reference evidence="1 2" key="1">
    <citation type="submission" date="2018-01" db="EMBL/GenBank/DDBJ databases">
        <title>Complete and assembled Genome of Pantoea gaviniae DSM22758T.</title>
        <authorList>
            <person name="Stevens M.J.A."/>
            <person name="Zurfluh K."/>
            <person name="Stephan R."/>
        </authorList>
    </citation>
    <scope>NUCLEOTIDE SEQUENCE [LARGE SCALE GENOMIC DNA]</scope>
    <source>
        <strain evidence="1 2">DSM 22758</strain>
    </source>
</reference>
<dbReference type="EMBL" id="CP026377">
    <property type="protein sequence ID" value="AUX94229.1"/>
    <property type="molecule type" value="Genomic_DNA"/>
</dbReference>
<dbReference type="Proteomes" id="UP000238365">
    <property type="component" value="Chromosome"/>
</dbReference>
<keyword evidence="2" id="KW-1185">Reference proteome</keyword>
<dbReference type="RefSeq" id="WP_104958060.1">
    <property type="nucleotide sequence ID" value="NZ_CP026377.1"/>
</dbReference>
<name>A0A2L0II99_9GAMM</name>
<dbReference type="KEGG" id="pgz:C2E15_14860"/>
<protein>
    <submittedName>
        <fullName evidence="1">Uncharacterized protein</fullName>
    </submittedName>
</protein>
<evidence type="ECO:0000313" key="1">
    <source>
        <dbReference type="EMBL" id="AUX94229.1"/>
    </source>
</evidence>
<dbReference type="OrthoDB" id="7630998at2"/>
<dbReference type="AlphaFoldDB" id="A0A2L0II99"/>
<sequence length="112" mass="11953">MKKVILGSAVAVLFATGASKPPYKLHVPSDPNATYTILDIGSKGNLYTIITKREGKSGTTYSQRAYDCHAGKVMYLGSGETLEEMHSSKPDDHLSPIVDGSIADYVGKEACS</sequence>
<evidence type="ECO:0000313" key="2">
    <source>
        <dbReference type="Proteomes" id="UP000238365"/>
    </source>
</evidence>
<organism evidence="1 2">
    <name type="scientific">Mixta gaviniae</name>
    <dbReference type="NCBI Taxonomy" id="665914"/>
    <lineage>
        <taxon>Bacteria</taxon>
        <taxon>Pseudomonadati</taxon>
        <taxon>Pseudomonadota</taxon>
        <taxon>Gammaproteobacteria</taxon>
        <taxon>Enterobacterales</taxon>
        <taxon>Erwiniaceae</taxon>
        <taxon>Mixta</taxon>
    </lineage>
</organism>
<proteinExistence type="predicted"/>
<gene>
    <name evidence="1" type="ORF">C2E15_14860</name>
</gene>